<comment type="pathway">
    <text evidence="7">Polyol metabolism; glycerol degradation via glycerol kinase pathway; sn-glycerol 3-phosphate from glycerol: step 1/1.</text>
</comment>
<feature type="binding site" evidence="7">
    <location>
        <position position="91"/>
    </location>
    <ligand>
        <name>sn-glycerol 3-phosphate</name>
        <dbReference type="ChEBI" id="CHEBI:57597"/>
    </ligand>
</feature>
<feature type="binding site" evidence="7">
    <location>
        <position position="22"/>
    </location>
    <ligand>
        <name>ATP</name>
        <dbReference type="ChEBI" id="CHEBI:30616"/>
    </ligand>
</feature>
<feature type="binding site" evidence="7">
    <location>
        <position position="142"/>
    </location>
    <ligand>
        <name>glycerol</name>
        <dbReference type="ChEBI" id="CHEBI:17754"/>
    </ligand>
</feature>
<evidence type="ECO:0000256" key="1">
    <source>
        <dbReference type="ARBA" id="ARBA00009156"/>
    </source>
</evidence>
<feature type="binding site" evidence="7">
    <location>
        <position position="251"/>
    </location>
    <ligand>
        <name>glycerol</name>
        <dbReference type="ChEBI" id="CHEBI:17754"/>
    </ligand>
</feature>
<evidence type="ECO:0000256" key="2">
    <source>
        <dbReference type="ARBA" id="ARBA00022679"/>
    </source>
</evidence>
<gene>
    <name evidence="7 11" type="primary">glpK</name>
    <name evidence="11" type="ORF">GCM10022421_07990</name>
</gene>
<dbReference type="InterPro" id="IPR043129">
    <property type="entry name" value="ATPase_NBD"/>
</dbReference>
<evidence type="ECO:0000313" key="11">
    <source>
        <dbReference type="EMBL" id="GAA3703691.1"/>
    </source>
</evidence>
<feature type="binding site" evidence="7">
    <location>
        <position position="90"/>
    </location>
    <ligand>
        <name>sn-glycerol 3-phosphate</name>
        <dbReference type="ChEBI" id="CHEBI:57597"/>
    </ligand>
</feature>
<dbReference type="Gene3D" id="3.30.420.40">
    <property type="match status" value="2"/>
</dbReference>
<evidence type="ECO:0000256" key="5">
    <source>
        <dbReference type="ARBA" id="ARBA00022798"/>
    </source>
</evidence>
<evidence type="ECO:0000256" key="7">
    <source>
        <dbReference type="HAMAP-Rule" id="MF_00186"/>
    </source>
</evidence>
<protein>
    <recommendedName>
        <fullName evidence="7">Glycerol kinase</fullName>
        <ecNumber evidence="7">2.7.1.30</ecNumber>
    </recommendedName>
    <alternativeName>
        <fullName evidence="7">ATP:glycerol 3-phosphotransferase</fullName>
    </alternativeName>
    <alternativeName>
        <fullName evidence="7">Glycerokinase</fullName>
        <shortName evidence="7">GK</shortName>
    </alternativeName>
</protein>
<feature type="binding site" evidence="7">
    <location>
        <position position="319"/>
    </location>
    <ligand>
        <name>ATP</name>
        <dbReference type="ChEBI" id="CHEBI:30616"/>
    </ligand>
</feature>
<evidence type="ECO:0000313" key="12">
    <source>
        <dbReference type="Proteomes" id="UP001501479"/>
    </source>
</evidence>
<feature type="domain" description="Carbohydrate kinase FGGY N-terminal" evidence="9">
    <location>
        <begin position="12"/>
        <end position="257"/>
    </location>
</feature>
<dbReference type="Pfam" id="PF02782">
    <property type="entry name" value="FGGY_C"/>
    <property type="match status" value="1"/>
</dbReference>
<evidence type="ECO:0000256" key="6">
    <source>
        <dbReference type="ARBA" id="ARBA00022840"/>
    </source>
</evidence>
<dbReference type="PROSITE" id="PS00445">
    <property type="entry name" value="FGGY_KINASES_2"/>
    <property type="match status" value="1"/>
</dbReference>
<feature type="binding site" evidence="7">
    <location>
        <position position="315"/>
    </location>
    <ligand>
        <name>ATP</name>
        <dbReference type="ChEBI" id="CHEBI:30616"/>
    </ligand>
</feature>
<feature type="domain" description="Carbohydrate kinase FGGY C-terminal" evidence="10">
    <location>
        <begin position="267"/>
        <end position="455"/>
    </location>
</feature>
<feature type="binding site" evidence="7">
    <location>
        <position position="24"/>
    </location>
    <ligand>
        <name>ADP</name>
        <dbReference type="ChEBI" id="CHEBI:456216"/>
    </ligand>
</feature>
<feature type="binding site" evidence="7">
    <location>
        <position position="21"/>
    </location>
    <ligand>
        <name>ATP</name>
        <dbReference type="ChEBI" id="CHEBI:30616"/>
    </ligand>
</feature>
<dbReference type="InterPro" id="IPR018483">
    <property type="entry name" value="Carb_kinase_FGGY_CS"/>
</dbReference>
<feature type="binding site" evidence="7">
    <location>
        <position position="20"/>
    </location>
    <ligand>
        <name>ADP</name>
        <dbReference type="ChEBI" id="CHEBI:456216"/>
    </ligand>
</feature>
<dbReference type="EC" id="2.7.1.30" evidence="7"/>
<keyword evidence="3 7" id="KW-0547">Nucleotide-binding</keyword>
<evidence type="ECO:0000259" key="9">
    <source>
        <dbReference type="Pfam" id="PF00370"/>
    </source>
</evidence>
<comment type="activity regulation">
    <text evidence="7">Inhibited by fructose 1,6-bisphosphate (FBP).</text>
</comment>
<dbReference type="GO" id="GO:0016301">
    <property type="term" value="F:kinase activity"/>
    <property type="evidence" value="ECO:0007669"/>
    <property type="project" value="UniProtKB-KW"/>
</dbReference>
<feature type="binding site" evidence="7">
    <location>
        <position position="416"/>
    </location>
    <ligand>
        <name>ATP</name>
        <dbReference type="ChEBI" id="CHEBI:30616"/>
    </ligand>
</feature>
<dbReference type="InterPro" id="IPR018485">
    <property type="entry name" value="FGGY_C"/>
</dbReference>
<keyword evidence="2 7" id="KW-0808">Transferase</keyword>
<comment type="similarity">
    <text evidence="1 7 8">Belongs to the FGGY kinase family.</text>
</comment>
<feature type="binding site" evidence="7">
    <location>
        <position position="90"/>
    </location>
    <ligand>
        <name>glycerol</name>
        <dbReference type="ChEBI" id="CHEBI:17754"/>
    </ligand>
</feature>
<organism evidence="11 12">
    <name type="scientific">Oceanisphaera sediminis</name>
    <dbReference type="NCBI Taxonomy" id="981381"/>
    <lineage>
        <taxon>Bacteria</taxon>
        <taxon>Pseudomonadati</taxon>
        <taxon>Pseudomonadota</taxon>
        <taxon>Gammaproteobacteria</taxon>
        <taxon>Aeromonadales</taxon>
        <taxon>Aeromonadaceae</taxon>
        <taxon>Oceanisphaera</taxon>
    </lineage>
</organism>
<dbReference type="PROSITE" id="PS00933">
    <property type="entry name" value="FGGY_KINASES_1"/>
    <property type="match status" value="1"/>
</dbReference>
<evidence type="ECO:0000256" key="4">
    <source>
        <dbReference type="ARBA" id="ARBA00022777"/>
    </source>
</evidence>
<dbReference type="RefSeq" id="WP_344962632.1">
    <property type="nucleotide sequence ID" value="NZ_BAABDS010000010.1"/>
</dbReference>
<keyword evidence="6 7" id="KW-0067">ATP-binding</keyword>
<dbReference type="NCBIfam" id="TIGR01311">
    <property type="entry name" value="glycerol_kin"/>
    <property type="match status" value="1"/>
</dbReference>
<comment type="caution">
    <text evidence="11">The sequence shown here is derived from an EMBL/GenBank/DDBJ whole genome shotgun (WGS) entry which is preliminary data.</text>
</comment>
<keyword evidence="4 7" id="KW-0418">Kinase</keyword>
<dbReference type="InterPro" id="IPR000577">
    <property type="entry name" value="Carb_kinase_FGGY"/>
</dbReference>
<feature type="binding site" evidence="7">
    <location>
        <position position="272"/>
    </location>
    <ligand>
        <name>ATP</name>
        <dbReference type="ChEBI" id="CHEBI:30616"/>
    </ligand>
</feature>
<dbReference type="InterPro" id="IPR018484">
    <property type="entry name" value="FGGY_N"/>
</dbReference>
<feature type="binding site" evidence="7">
    <location>
        <position position="91"/>
    </location>
    <ligand>
        <name>glycerol</name>
        <dbReference type="ChEBI" id="CHEBI:17754"/>
    </ligand>
</feature>
<dbReference type="EMBL" id="BAABDS010000010">
    <property type="protein sequence ID" value="GAA3703691.1"/>
    <property type="molecule type" value="Genomic_DNA"/>
</dbReference>
<dbReference type="Proteomes" id="UP001501479">
    <property type="component" value="Unassembled WGS sequence"/>
</dbReference>
<feature type="binding site" evidence="7">
    <location>
        <position position="142"/>
    </location>
    <ligand>
        <name>sn-glycerol 3-phosphate</name>
        <dbReference type="ChEBI" id="CHEBI:57597"/>
    </ligand>
</feature>
<proteinExistence type="inferred from homology"/>
<accession>A0ABN3BE60</accession>
<dbReference type="InterPro" id="IPR005999">
    <property type="entry name" value="Glycerol_kin"/>
</dbReference>
<feature type="binding site" evidence="7">
    <location>
        <position position="272"/>
    </location>
    <ligand>
        <name>ADP</name>
        <dbReference type="ChEBI" id="CHEBI:456216"/>
    </ligand>
</feature>
<evidence type="ECO:0000259" key="10">
    <source>
        <dbReference type="Pfam" id="PF02782"/>
    </source>
</evidence>
<dbReference type="PANTHER" id="PTHR10196">
    <property type="entry name" value="SUGAR KINASE"/>
    <property type="match status" value="1"/>
</dbReference>
<feature type="binding site" evidence="7">
    <location>
        <position position="250"/>
    </location>
    <ligand>
        <name>sn-glycerol 3-phosphate</name>
        <dbReference type="ChEBI" id="CHEBI:57597"/>
    </ligand>
</feature>
<feature type="binding site" evidence="7">
    <location>
        <position position="250"/>
    </location>
    <ligand>
        <name>glycerol</name>
        <dbReference type="ChEBI" id="CHEBI:17754"/>
    </ligand>
</feature>
<name>A0ABN3BE60_9GAMM</name>
<feature type="binding site" evidence="7">
    <location>
        <position position="315"/>
    </location>
    <ligand>
        <name>ADP</name>
        <dbReference type="ChEBI" id="CHEBI:456216"/>
    </ligand>
</feature>
<dbReference type="PIRSF" id="PIRSF000538">
    <property type="entry name" value="GlpK"/>
    <property type="match status" value="1"/>
</dbReference>
<dbReference type="CDD" id="cd07786">
    <property type="entry name" value="FGGY_EcGK_like"/>
    <property type="match status" value="1"/>
</dbReference>
<dbReference type="SUPFAM" id="SSF53067">
    <property type="entry name" value="Actin-like ATPase domain"/>
    <property type="match status" value="2"/>
</dbReference>
<dbReference type="HAMAP" id="MF_00186">
    <property type="entry name" value="Glycerol_kin"/>
    <property type="match status" value="1"/>
</dbReference>
<keyword evidence="12" id="KW-1185">Reference proteome</keyword>
<sequence>MPHTKRPHSKPYVVALDQGTTSSRTIIFDDAARIQGIAQRDFAQIYPQAGWVEHDPMEIWATQRATLTEVLAKTGIDPEQIAAIGITNQRETTVVWNKITGKPVYNAIVWQCRRTAEFCEQLKAQGLADYVQENTGLVLDAYFSGTKIKWILDNVDGAREQANNGELLFGTIDTWLVWKLTEGRVHVTDYTNASRTMLFNINSLQWDQRLLDELDIPAAMLPEVKSSCEIYGQARLGANDEIPIAGIAGDQQAALFGQLCFNKGMAKNTYGTGCFLLMNTGKQKVSSRHGLLTTLAVGAKGEVNYALEGSVFMAGAIIQWLRDELGLIREAQDSGYFAEHVDNTNGVYLVPAFVGLGAPYWDPYARGTLVGLTRGSNRNHIIRAALEAIAYQSRDVLDAMQEDAGLVLSALKVDGGAVANDFLMQFQADIINTRVERPRQTETTAMGAAFLAGLAVGLWQNTEQLAATLALDRTFEPRMDKDTRARLYHGWQKAVTRSRDWEERG</sequence>
<dbReference type="NCBIfam" id="NF000756">
    <property type="entry name" value="PRK00047.1"/>
    <property type="match status" value="1"/>
</dbReference>
<comment type="function">
    <text evidence="7">Key enzyme in the regulation of glycerol uptake and metabolism. Catalyzes the phosphorylation of glycerol to yield sn-glycerol 3-phosphate.</text>
</comment>
<comment type="catalytic activity">
    <reaction evidence="7">
        <text>glycerol + ATP = sn-glycerol 3-phosphate + ADP + H(+)</text>
        <dbReference type="Rhea" id="RHEA:21644"/>
        <dbReference type="ChEBI" id="CHEBI:15378"/>
        <dbReference type="ChEBI" id="CHEBI:17754"/>
        <dbReference type="ChEBI" id="CHEBI:30616"/>
        <dbReference type="ChEBI" id="CHEBI:57597"/>
        <dbReference type="ChEBI" id="CHEBI:456216"/>
        <dbReference type="EC" id="2.7.1.30"/>
    </reaction>
</comment>
<evidence type="ECO:0000256" key="8">
    <source>
        <dbReference type="RuleBase" id="RU003733"/>
    </source>
</evidence>
<feature type="binding site" evidence="7">
    <location>
        <position position="416"/>
    </location>
    <ligand>
        <name>ADP</name>
        <dbReference type="ChEBI" id="CHEBI:456216"/>
    </ligand>
</feature>
<keyword evidence="5 7" id="KW-0319">Glycerol metabolism</keyword>
<feature type="binding site" evidence="7">
    <location>
        <position position="20"/>
    </location>
    <ligand>
        <name>ATP</name>
        <dbReference type="ChEBI" id="CHEBI:30616"/>
    </ligand>
</feature>
<dbReference type="Pfam" id="PF00370">
    <property type="entry name" value="FGGY_N"/>
    <property type="match status" value="1"/>
</dbReference>
<reference evidence="11 12" key="1">
    <citation type="journal article" date="2019" name="Int. J. Syst. Evol. Microbiol.">
        <title>The Global Catalogue of Microorganisms (GCM) 10K type strain sequencing project: providing services to taxonomists for standard genome sequencing and annotation.</title>
        <authorList>
            <consortium name="The Broad Institute Genomics Platform"/>
            <consortium name="The Broad Institute Genome Sequencing Center for Infectious Disease"/>
            <person name="Wu L."/>
            <person name="Ma J."/>
        </authorList>
    </citation>
    <scope>NUCLEOTIDE SEQUENCE [LARGE SCALE GENOMIC DNA]</scope>
    <source>
        <strain evidence="11 12">JCM 17329</strain>
    </source>
</reference>
<feature type="binding site" evidence="7">
    <location>
        <position position="420"/>
    </location>
    <ligand>
        <name>ADP</name>
        <dbReference type="ChEBI" id="CHEBI:456216"/>
    </ligand>
</feature>
<feature type="binding site" evidence="7">
    <location>
        <position position="20"/>
    </location>
    <ligand>
        <name>sn-glycerol 3-phosphate</name>
        <dbReference type="ChEBI" id="CHEBI:57597"/>
    </ligand>
</feature>
<evidence type="ECO:0000256" key="3">
    <source>
        <dbReference type="ARBA" id="ARBA00022741"/>
    </source>
</evidence>
<dbReference type="PANTHER" id="PTHR10196:SF69">
    <property type="entry name" value="GLYCEROL KINASE"/>
    <property type="match status" value="1"/>
</dbReference>